<dbReference type="RefSeq" id="WP_205363531.1">
    <property type="nucleotide sequence ID" value="NZ_JADKYB010000030.1"/>
</dbReference>
<dbReference type="Gene3D" id="3.40.1410.10">
    <property type="entry name" value="Chorismate lyase-like"/>
    <property type="match status" value="1"/>
</dbReference>
<evidence type="ECO:0000259" key="5">
    <source>
        <dbReference type="PROSITE" id="PS50949"/>
    </source>
</evidence>
<evidence type="ECO:0000256" key="3">
    <source>
        <dbReference type="ARBA" id="ARBA00023163"/>
    </source>
</evidence>
<evidence type="ECO:0000256" key="2">
    <source>
        <dbReference type="ARBA" id="ARBA00023125"/>
    </source>
</evidence>
<protein>
    <submittedName>
        <fullName evidence="6">GntR family transcriptional regulator</fullName>
    </submittedName>
</protein>
<comment type="caution">
    <text evidence="6">The sequence shown here is derived from an EMBL/GenBank/DDBJ whole genome shotgun (WGS) entry which is preliminary data.</text>
</comment>
<dbReference type="InterPro" id="IPR036388">
    <property type="entry name" value="WH-like_DNA-bd_sf"/>
</dbReference>
<dbReference type="Proteomes" id="UP000749040">
    <property type="component" value="Unassembled WGS sequence"/>
</dbReference>
<dbReference type="Pfam" id="PF00392">
    <property type="entry name" value="GntR"/>
    <property type="match status" value="1"/>
</dbReference>
<dbReference type="PANTHER" id="PTHR44846">
    <property type="entry name" value="MANNOSYL-D-GLYCERATE TRANSPORT/METABOLISM SYSTEM REPRESSOR MNGR-RELATED"/>
    <property type="match status" value="1"/>
</dbReference>
<dbReference type="PANTHER" id="PTHR44846:SF17">
    <property type="entry name" value="GNTR-FAMILY TRANSCRIPTIONAL REGULATOR"/>
    <property type="match status" value="1"/>
</dbReference>
<evidence type="ECO:0000256" key="4">
    <source>
        <dbReference type="SAM" id="MobiDB-lite"/>
    </source>
</evidence>
<keyword evidence="3" id="KW-0804">Transcription</keyword>
<feature type="domain" description="HTH gntR-type" evidence="5">
    <location>
        <begin position="8"/>
        <end position="76"/>
    </location>
</feature>
<gene>
    <name evidence="6" type="ORF">ITX44_36425</name>
</gene>
<dbReference type="SMART" id="SM00345">
    <property type="entry name" value="HTH_GNTR"/>
    <property type="match status" value="1"/>
</dbReference>
<dbReference type="InterPro" id="IPR000524">
    <property type="entry name" value="Tscrpt_reg_HTH_GntR"/>
</dbReference>
<accession>A0ABS2U2Y8</accession>
<dbReference type="SUPFAM" id="SSF46785">
    <property type="entry name" value="Winged helix' DNA-binding domain"/>
    <property type="match status" value="1"/>
</dbReference>
<dbReference type="PROSITE" id="PS50949">
    <property type="entry name" value="HTH_GNTR"/>
    <property type="match status" value="1"/>
</dbReference>
<dbReference type="SUPFAM" id="SSF64288">
    <property type="entry name" value="Chorismate lyase-like"/>
    <property type="match status" value="1"/>
</dbReference>
<feature type="compositionally biased region" description="Polar residues" evidence="4">
    <location>
        <begin position="67"/>
        <end position="85"/>
    </location>
</feature>
<keyword evidence="2" id="KW-0238">DNA-binding</keyword>
<evidence type="ECO:0000313" key="6">
    <source>
        <dbReference type="EMBL" id="MBM9509949.1"/>
    </source>
</evidence>
<dbReference type="Pfam" id="PF07702">
    <property type="entry name" value="UTRA"/>
    <property type="match status" value="1"/>
</dbReference>
<dbReference type="InterPro" id="IPR028978">
    <property type="entry name" value="Chorismate_lyase_/UTRA_dom_sf"/>
</dbReference>
<dbReference type="EMBL" id="JADKYB010000030">
    <property type="protein sequence ID" value="MBM9509949.1"/>
    <property type="molecule type" value="Genomic_DNA"/>
</dbReference>
<dbReference type="InterPro" id="IPR011663">
    <property type="entry name" value="UTRA"/>
</dbReference>
<keyword evidence="1" id="KW-0805">Transcription regulation</keyword>
<dbReference type="InterPro" id="IPR050679">
    <property type="entry name" value="Bact_HTH_transcr_reg"/>
</dbReference>
<proteinExistence type="predicted"/>
<sequence>MPRIQRQPPPYMQITDAYRQMIIDGVFSEGDKLPTVAEIAREWSVAHATAARAISQLQVEGLITSSPSRGSVVASQGSKASSPQDRISRSRRTGTTEANGEHHFVTAAEIVAAPTYVAELFDMEHAGRVVRREWTTVENKQQRALTVTWHPAELAESVPELLDTESSKVGPMLSRIESVTGQGTRARDFYHARGADAREANALGLPIGAAVLAMTWLVWVSTEAGEDRLIEYGESVIPPRHTVSYPYEIAVDGE</sequence>
<dbReference type="Gene3D" id="1.10.10.10">
    <property type="entry name" value="Winged helix-like DNA-binding domain superfamily/Winged helix DNA-binding domain"/>
    <property type="match status" value="1"/>
</dbReference>
<name>A0ABS2U2Y8_9ACTN</name>
<organism evidence="6 7">
    <name type="scientific">Actinacidiphila acididurans</name>
    <dbReference type="NCBI Taxonomy" id="2784346"/>
    <lineage>
        <taxon>Bacteria</taxon>
        <taxon>Bacillati</taxon>
        <taxon>Actinomycetota</taxon>
        <taxon>Actinomycetes</taxon>
        <taxon>Kitasatosporales</taxon>
        <taxon>Streptomycetaceae</taxon>
        <taxon>Actinacidiphila</taxon>
    </lineage>
</organism>
<feature type="region of interest" description="Disordered" evidence="4">
    <location>
        <begin position="67"/>
        <end position="101"/>
    </location>
</feature>
<dbReference type="InterPro" id="IPR036390">
    <property type="entry name" value="WH_DNA-bd_sf"/>
</dbReference>
<evidence type="ECO:0000256" key="1">
    <source>
        <dbReference type="ARBA" id="ARBA00023015"/>
    </source>
</evidence>
<keyword evidence="7" id="KW-1185">Reference proteome</keyword>
<evidence type="ECO:0000313" key="7">
    <source>
        <dbReference type="Proteomes" id="UP000749040"/>
    </source>
</evidence>
<reference evidence="6 7" key="1">
    <citation type="submission" date="2021-01" db="EMBL/GenBank/DDBJ databases">
        <title>Streptomyces acididurans sp. nov., isolated from a peat swamp forest soil.</title>
        <authorList>
            <person name="Chantavorakit T."/>
            <person name="Duangmal K."/>
        </authorList>
    </citation>
    <scope>NUCLEOTIDE SEQUENCE [LARGE SCALE GENOMIC DNA]</scope>
    <source>
        <strain evidence="6 7">KK5PA1</strain>
    </source>
</reference>
<dbReference type="CDD" id="cd07377">
    <property type="entry name" value="WHTH_GntR"/>
    <property type="match status" value="1"/>
</dbReference>